<dbReference type="EMBL" id="CP034248">
    <property type="protein sequence ID" value="AZK48377.1"/>
    <property type="molecule type" value="Genomic_DNA"/>
</dbReference>
<keyword evidence="2" id="KW-0812">Transmembrane</keyword>
<dbReference type="RefSeq" id="WP_125084534.1">
    <property type="nucleotide sequence ID" value="NZ_CP034248.1"/>
</dbReference>
<keyword evidence="2" id="KW-1133">Transmembrane helix</keyword>
<sequence>MNKNGIINSSYSRSGSRSGRRNGRKSGSRSGSRSGYGRRMNFITVTAAAVSLIVLAGCAGFRDKSDEVIG</sequence>
<evidence type="ECO:0000313" key="4">
    <source>
        <dbReference type="Proteomes" id="UP000273145"/>
    </source>
</evidence>
<feature type="compositionally biased region" description="Low complexity" evidence="1">
    <location>
        <begin position="8"/>
        <end position="17"/>
    </location>
</feature>
<feature type="transmembrane region" description="Helical" evidence="2">
    <location>
        <begin position="42"/>
        <end position="62"/>
    </location>
</feature>
<reference evidence="3 4" key="1">
    <citation type="submission" date="2018-11" db="EMBL/GenBank/DDBJ databases">
        <title>Genome sequencing of Paenibacillus lentus DSM25539(T).</title>
        <authorList>
            <person name="Kook J.-K."/>
            <person name="Park S.-N."/>
            <person name="Lim Y.K."/>
        </authorList>
    </citation>
    <scope>NUCLEOTIDE SEQUENCE [LARGE SCALE GENOMIC DNA]</scope>
    <source>
        <strain evidence="3 4">DSM 25539</strain>
    </source>
</reference>
<gene>
    <name evidence="3" type="ORF">EIM92_21190</name>
</gene>
<organism evidence="3 4">
    <name type="scientific">Paenibacillus lentus</name>
    <dbReference type="NCBI Taxonomy" id="1338368"/>
    <lineage>
        <taxon>Bacteria</taxon>
        <taxon>Bacillati</taxon>
        <taxon>Bacillota</taxon>
        <taxon>Bacilli</taxon>
        <taxon>Bacillales</taxon>
        <taxon>Paenibacillaceae</taxon>
        <taxon>Paenibacillus</taxon>
    </lineage>
</organism>
<proteinExistence type="predicted"/>
<keyword evidence="4" id="KW-1185">Reference proteome</keyword>
<feature type="compositionally biased region" description="Basic residues" evidence="1">
    <location>
        <begin position="18"/>
        <end position="27"/>
    </location>
</feature>
<accession>A0A3S8RZP5</accession>
<feature type="region of interest" description="Disordered" evidence="1">
    <location>
        <begin position="1"/>
        <end position="36"/>
    </location>
</feature>
<evidence type="ECO:0000313" key="3">
    <source>
        <dbReference type="EMBL" id="AZK48377.1"/>
    </source>
</evidence>
<name>A0A3S8RZP5_9BACL</name>
<dbReference type="KEGG" id="plen:EIM92_21190"/>
<keyword evidence="2" id="KW-0472">Membrane</keyword>
<dbReference type="AlphaFoldDB" id="A0A3S8RZP5"/>
<protein>
    <submittedName>
        <fullName evidence="3">Uncharacterized protein</fullName>
    </submittedName>
</protein>
<evidence type="ECO:0000256" key="2">
    <source>
        <dbReference type="SAM" id="Phobius"/>
    </source>
</evidence>
<evidence type="ECO:0000256" key="1">
    <source>
        <dbReference type="SAM" id="MobiDB-lite"/>
    </source>
</evidence>
<dbReference type="Proteomes" id="UP000273145">
    <property type="component" value="Chromosome"/>
</dbReference>